<keyword evidence="3" id="KW-1185">Reference proteome</keyword>
<reference evidence="2 3" key="5">
    <citation type="journal article" date="2010" name="Appl. Environ. Microbiol.">
        <title>phrR-like gene praR of Azorhizobium caulinodans ORS571 is essential for symbiosis with Sesbania rostrata and is involved in expression of reb genes.</title>
        <authorList>
            <person name="Akiba N."/>
            <person name="Aono T."/>
            <person name="Toyazaki H."/>
            <person name="Sato S."/>
            <person name="Oyaizu H."/>
        </authorList>
    </citation>
    <scope>NUCLEOTIDE SEQUENCE [LARGE SCALE GENOMIC DNA]</scope>
    <source>
        <strain evidence="3">ATCC 43989 / DSM 5975 / JCM 20966 / LMG 6465 / NBRC 14845 / NCIMB 13405 / ORS 571</strain>
    </source>
</reference>
<feature type="region of interest" description="Disordered" evidence="1">
    <location>
        <begin position="31"/>
        <end position="74"/>
    </location>
</feature>
<proteinExistence type="predicted"/>
<reference evidence="2 3" key="3">
    <citation type="journal article" date="2008" name="BMC Genomics">
        <title>The genome of the versatile nitrogen fixer Azorhizobium caulinodans ORS571.</title>
        <authorList>
            <person name="Lee KB."/>
            <person name="Backer P.D."/>
            <person name="Aono T."/>
            <person name="Liu CT."/>
            <person name="Suzuki S."/>
            <person name="Suzuki T."/>
            <person name="Kaneko T."/>
            <person name="Yamada M."/>
            <person name="Tabata S."/>
            <person name="Kupfer D.M."/>
            <person name="Najar F.Z."/>
            <person name="Wiley G.B."/>
            <person name="Roe B."/>
            <person name="Binnewies T.T."/>
            <person name="Ussery D.W."/>
            <person name="D'Haeze W."/>
            <person name="Herder J.D."/>
            <person name="Gevers D."/>
            <person name="Vereecke D."/>
            <person name="Holsters M."/>
            <person name="Oyaizu H."/>
        </authorList>
    </citation>
    <scope>NUCLEOTIDE SEQUENCE [LARGE SCALE GENOMIC DNA]</scope>
    <source>
        <strain evidence="3">ATCC 43989 / DSM 5975 / JCM 20966 / LMG 6465 / NBRC 14845 / NCIMB 13405 / ORS 571</strain>
    </source>
</reference>
<dbReference type="Proteomes" id="UP000000270">
    <property type="component" value="Chromosome"/>
</dbReference>
<accession>A8HTT5</accession>
<dbReference type="KEGG" id="azc:AZC_0870"/>
<gene>
    <name evidence="2" type="ordered locus">AZC_0870</name>
</gene>
<reference evidence="2 3" key="6">
    <citation type="journal article" date="2011" name="Appl. Environ. Microbiol.">
        <title>Involvement of the azorhizobial chromosome partition gene (parA) in the onset of bacteroid differentiation during Sesbania rostrata stem nodule development.</title>
        <authorList>
            <person name="Liu CT."/>
            <person name="Lee KB."/>
            <person name="Wang YS."/>
            <person name="Peng MH."/>
            <person name="Lee KT."/>
            <person name="Suzuki S."/>
            <person name="Suzuki T."/>
            <person name="Oyaizu H."/>
        </authorList>
    </citation>
    <scope>NUCLEOTIDE SEQUENCE [LARGE SCALE GENOMIC DNA]</scope>
    <source>
        <strain evidence="3">ATCC 43989 / DSM 5975 / JCM 20966 / LMG 6465 / NBRC 14845 / NCIMB 13405 / ORS 571</strain>
    </source>
</reference>
<reference evidence="3" key="2">
    <citation type="submission" date="2007-04" db="EMBL/GenBank/DDBJ databases">
        <title>Complete genome sequence of the nitrogen-fixing bacterium Azorhizobium caulinodans ORS571.</title>
        <authorList>
            <person name="Lee K.B."/>
            <person name="Backer P.D."/>
            <person name="Aono T."/>
            <person name="Liu C.T."/>
            <person name="Suzuki S."/>
            <person name="Suzuki T."/>
            <person name="Kaneko T."/>
            <person name="Yamada M."/>
            <person name="Tabata S."/>
            <person name="Kupfer D.M."/>
            <person name="Najar F.Z."/>
            <person name="Wiley G.B."/>
            <person name="Roe B."/>
            <person name="Binnewies T."/>
            <person name="Ussery D."/>
            <person name="Vereecke D."/>
            <person name="Gevers D."/>
            <person name="Holsters M."/>
            <person name="Oyaizu H."/>
        </authorList>
    </citation>
    <scope>NUCLEOTIDE SEQUENCE [LARGE SCALE GENOMIC DNA]</scope>
    <source>
        <strain evidence="3">ATCC 43989 / DSM 5975 / JCM 20966 / LMG 6465 / NBRC 14845 / NCIMB 13405 / ORS 571</strain>
    </source>
</reference>
<feature type="compositionally biased region" description="Basic residues" evidence="1">
    <location>
        <begin position="65"/>
        <end position="74"/>
    </location>
</feature>
<dbReference type="HOGENOM" id="CLU_2679735_0_0_5"/>
<protein>
    <submittedName>
        <fullName evidence="2">Uncharacterized protein</fullName>
    </submittedName>
</protein>
<reference evidence="2 3" key="1">
    <citation type="journal article" date="2007" name="Appl. Environ. Microbiol.">
        <title>Rhizobial factors required for stem nodule maturation and maintenance in Sesbania rostrata-Azorhizobium caulinodans ORS571 symbiosis.</title>
        <authorList>
            <person name="Suzuki S."/>
            <person name="Aono T."/>
            <person name="Lee KB."/>
            <person name="Suzuki T."/>
            <person name="Liu CT."/>
            <person name="Miwa H."/>
            <person name="Wakao S."/>
            <person name="Iki T."/>
            <person name="Oyaizu H."/>
        </authorList>
    </citation>
    <scope>NUCLEOTIDE SEQUENCE [LARGE SCALE GENOMIC DNA]</scope>
    <source>
        <strain evidence="3">ATCC 43989 / DSM 5975 / JCM 20966 / LMG 6465 / NBRC 14845 / NCIMB 13405 / ORS 571</strain>
    </source>
</reference>
<dbReference type="AlphaFoldDB" id="A8HTT5"/>
<evidence type="ECO:0000313" key="2">
    <source>
        <dbReference type="EMBL" id="BAF86868.1"/>
    </source>
</evidence>
<dbReference type="EMBL" id="AP009384">
    <property type="protein sequence ID" value="BAF86868.1"/>
    <property type="molecule type" value="Genomic_DNA"/>
</dbReference>
<organism evidence="2 3">
    <name type="scientific">Azorhizobium caulinodans (strain ATCC 43989 / DSM 5975 / JCM 20966 / LMG 6465 / NBRC 14845 / NCIMB 13405 / ORS 571)</name>
    <dbReference type="NCBI Taxonomy" id="438753"/>
    <lineage>
        <taxon>Bacteria</taxon>
        <taxon>Pseudomonadati</taxon>
        <taxon>Pseudomonadota</taxon>
        <taxon>Alphaproteobacteria</taxon>
        <taxon>Hyphomicrobiales</taxon>
        <taxon>Xanthobacteraceae</taxon>
        <taxon>Azorhizobium</taxon>
    </lineage>
</organism>
<feature type="compositionally biased region" description="Basic and acidic residues" evidence="1">
    <location>
        <begin position="36"/>
        <end position="47"/>
    </location>
</feature>
<reference evidence="2 3" key="4">
    <citation type="journal article" date="2009" name="Appl. Environ. Microbiol.">
        <title>Comparative genome-wide transcriptional profiling of Azorhizobium caulinodans ORS571 grown under free-living and symbiotic conditions.</title>
        <authorList>
            <person name="Tsukada S."/>
            <person name="Aono T."/>
            <person name="Akiba N."/>
            <person name="Lee KB."/>
            <person name="Liu CT."/>
            <person name="Toyazaki H."/>
            <person name="Oyaizu H."/>
        </authorList>
    </citation>
    <scope>NUCLEOTIDE SEQUENCE [LARGE SCALE GENOMIC DNA]</scope>
    <source>
        <strain evidence="3">ATCC 43989 / DSM 5975 / JCM 20966 / LMG 6465 / NBRC 14845 / NCIMB 13405 / ORS 571</strain>
    </source>
</reference>
<sequence length="74" mass="8349">MTPASSDEAAMAMIRKSAAEMRGFTLSEAQQARLKAMSEEDIQRQAESDPDALPATDEELERARLSRKLRQLRR</sequence>
<name>A8HTT5_AZOC5</name>
<evidence type="ECO:0000313" key="3">
    <source>
        <dbReference type="Proteomes" id="UP000000270"/>
    </source>
</evidence>
<dbReference type="STRING" id="438753.AZC_0870"/>
<evidence type="ECO:0000256" key="1">
    <source>
        <dbReference type="SAM" id="MobiDB-lite"/>
    </source>
</evidence>